<evidence type="ECO:0000313" key="1">
    <source>
        <dbReference type="EMBL" id="MEH2555483.1"/>
    </source>
</evidence>
<dbReference type="RefSeq" id="WP_190241977.1">
    <property type="nucleotide sequence ID" value="NZ_JAZHRV010000001.1"/>
</dbReference>
<organism evidence="1 2">
    <name type="scientific">Bradyrhizobium algeriense</name>
    <dbReference type="NCBI Taxonomy" id="634784"/>
    <lineage>
        <taxon>Bacteria</taxon>
        <taxon>Pseudomonadati</taxon>
        <taxon>Pseudomonadota</taxon>
        <taxon>Alphaproteobacteria</taxon>
        <taxon>Hyphomicrobiales</taxon>
        <taxon>Nitrobacteraceae</taxon>
        <taxon>Bradyrhizobium</taxon>
    </lineage>
</organism>
<accession>A0ABU8BAC5</accession>
<name>A0ABU8BAC5_9BRAD</name>
<dbReference type="Proteomes" id="UP001364224">
    <property type="component" value="Unassembled WGS sequence"/>
</dbReference>
<proteinExistence type="predicted"/>
<dbReference type="EMBL" id="JAZHRV010000001">
    <property type="protein sequence ID" value="MEH2555483.1"/>
    <property type="molecule type" value="Genomic_DNA"/>
</dbReference>
<evidence type="ECO:0000313" key="2">
    <source>
        <dbReference type="Proteomes" id="UP001364224"/>
    </source>
</evidence>
<protein>
    <submittedName>
        <fullName evidence="1">Uncharacterized protein</fullName>
    </submittedName>
</protein>
<reference evidence="1 2" key="1">
    <citation type="submission" date="2024-02" db="EMBL/GenBank/DDBJ databases">
        <title>Adaptive strategies in a cosmopolitan and abundant soil bacterium.</title>
        <authorList>
            <person name="Carini P."/>
        </authorList>
    </citation>
    <scope>NUCLEOTIDE SEQUENCE [LARGE SCALE GENOMIC DNA]</scope>
    <source>
        <strain evidence="1 2">AZCC 1608</strain>
    </source>
</reference>
<comment type="caution">
    <text evidence="1">The sequence shown here is derived from an EMBL/GenBank/DDBJ whole genome shotgun (WGS) entry which is preliminary data.</text>
</comment>
<gene>
    <name evidence="1" type="ORF">V1286_003012</name>
</gene>
<sequence length="56" mass="6315">MTRADAPFPDHTSAGEWRLTRSRHADDVNAEVREAIDRDGYSLFRIGLSLSEIPKS</sequence>
<keyword evidence="2" id="KW-1185">Reference proteome</keyword>